<dbReference type="InterPro" id="IPR029052">
    <property type="entry name" value="Metallo-depent_PP-like"/>
</dbReference>
<keyword evidence="3" id="KW-0479">Metal-binding</keyword>
<keyword evidence="4" id="KW-0378">Hydrolase</keyword>
<evidence type="ECO:0000256" key="10">
    <source>
        <dbReference type="SAM" id="MobiDB-lite"/>
    </source>
</evidence>
<evidence type="ECO:0000256" key="7">
    <source>
        <dbReference type="ARBA" id="ARBA00047761"/>
    </source>
</evidence>
<dbReference type="SMART" id="SM00156">
    <property type="entry name" value="PP2Ac"/>
    <property type="match status" value="1"/>
</dbReference>
<reference evidence="12 13" key="1">
    <citation type="journal article" date="2016" name="Nat. Commun.">
        <title>Thousands of microbial genomes shed light on interconnected biogeochemical processes in an aquifer system.</title>
        <authorList>
            <person name="Anantharaman K."/>
            <person name="Brown C.T."/>
            <person name="Hug L.A."/>
            <person name="Sharon I."/>
            <person name="Castelle C.J."/>
            <person name="Probst A.J."/>
            <person name="Thomas B.C."/>
            <person name="Singh A."/>
            <person name="Wilkins M.J."/>
            <person name="Karaoz U."/>
            <person name="Brodie E.L."/>
            <person name="Williams K.H."/>
            <person name="Hubbard S.S."/>
            <person name="Banfield J.F."/>
        </authorList>
    </citation>
    <scope>NUCLEOTIDE SEQUENCE [LARGE SCALE GENOMIC DNA]</scope>
</reference>
<comment type="catalytic activity">
    <reaction evidence="7">
        <text>O-phospho-L-seryl-[protein] + H2O = L-seryl-[protein] + phosphate</text>
        <dbReference type="Rhea" id="RHEA:20629"/>
        <dbReference type="Rhea" id="RHEA-COMP:9863"/>
        <dbReference type="Rhea" id="RHEA-COMP:11604"/>
        <dbReference type="ChEBI" id="CHEBI:15377"/>
        <dbReference type="ChEBI" id="CHEBI:29999"/>
        <dbReference type="ChEBI" id="CHEBI:43474"/>
        <dbReference type="ChEBI" id="CHEBI:83421"/>
        <dbReference type="EC" id="3.1.3.16"/>
    </reaction>
</comment>
<dbReference type="GO" id="GO:0005737">
    <property type="term" value="C:cytoplasm"/>
    <property type="evidence" value="ECO:0007669"/>
    <property type="project" value="TreeGrafter"/>
</dbReference>
<dbReference type="STRING" id="1802055.A3A74_04045"/>
<evidence type="ECO:0000256" key="8">
    <source>
        <dbReference type="ARBA" id="ARBA00048336"/>
    </source>
</evidence>
<feature type="region of interest" description="Disordered" evidence="10">
    <location>
        <begin position="1699"/>
        <end position="1725"/>
    </location>
</feature>
<dbReference type="Gene3D" id="3.60.21.10">
    <property type="match status" value="1"/>
</dbReference>
<comment type="cofactor">
    <cofactor evidence="1">
        <name>Mn(2+)</name>
        <dbReference type="ChEBI" id="CHEBI:29035"/>
    </cofactor>
</comment>
<feature type="region of interest" description="Disordered" evidence="10">
    <location>
        <begin position="1666"/>
        <end position="1687"/>
    </location>
</feature>
<feature type="compositionally biased region" description="Polar residues" evidence="10">
    <location>
        <begin position="1"/>
        <end position="16"/>
    </location>
</feature>
<dbReference type="EMBL" id="MGAF01000026">
    <property type="protein sequence ID" value="OGK40762.1"/>
    <property type="molecule type" value="Genomic_DNA"/>
</dbReference>
<dbReference type="InterPro" id="IPR050341">
    <property type="entry name" value="PP1_catalytic_subunit"/>
</dbReference>
<feature type="compositionally biased region" description="Basic and acidic residues" evidence="10">
    <location>
        <begin position="1866"/>
        <end position="1875"/>
    </location>
</feature>
<evidence type="ECO:0000256" key="9">
    <source>
        <dbReference type="SAM" id="Coils"/>
    </source>
</evidence>
<feature type="region of interest" description="Disordered" evidence="10">
    <location>
        <begin position="1845"/>
        <end position="1875"/>
    </location>
</feature>
<evidence type="ECO:0000256" key="1">
    <source>
        <dbReference type="ARBA" id="ARBA00001936"/>
    </source>
</evidence>
<comment type="caution">
    <text evidence="12">The sequence shown here is derived from an EMBL/GenBank/DDBJ whole genome shotgun (WGS) entry which is preliminary data.</text>
</comment>
<organism evidence="12 13">
    <name type="scientific">Candidatus Roizmanbacteria bacterium RIFCSPLOWO2_01_FULL_35_13</name>
    <dbReference type="NCBI Taxonomy" id="1802055"/>
    <lineage>
        <taxon>Bacteria</taxon>
        <taxon>Candidatus Roizmaniibacteriota</taxon>
    </lineage>
</organism>
<evidence type="ECO:0000256" key="3">
    <source>
        <dbReference type="ARBA" id="ARBA00022723"/>
    </source>
</evidence>
<evidence type="ECO:0000256" key="6">
    <source>
        <dbReference type="ARBA" id="ARBA00023211"/>
    </source>
</evidence>
<feature type="coiled-coil region" evidence="9">
    <location>
        <begin position="44"/>
        <end position="71"/>
    </location>
</feature>
<feature type="region of interest" description="Disordered" evidence="10">
    <location>
        <begin position="467"/>
        <end position="497"/>
    </location>
</feature>
<dbReference type="EC" id="3.1.3.16" evidence="2"/>
<keyword evidence="9" id="KW-0175">Coiled coil</keyword>
<dbReference type="PANTHER" id="PTHR11668">
    <property type="entry name" value="SERINE/THREONINE PROTEIN PHOSPHATASE"/>
    <property type="match status" value="1"/>
</dbReference>
<evidence type="ECO:0000259" key="11">
    <source>
        <dbReference type="SMART" id="SM00156"/>
    </source>
</evidence>
<accession>A0A1F7IBN0</accession>
<feature type="domain" description="Serine/threonine specific protein phosphatases" evidence="11">
    <location>
        <begin position="2125"/>
        <end position="2478"/>
    </location>
</feature>
<feature type="coiled-coil region" evidence="9">
    <location>
        <begin position="290"/>
        <end position="378"/>
    </location>
</feature>
<proteinExistence type="predicted"/>
<evidence type="ECO:0000256" key="5">
    <source>
        <dbReference type="ARBA" id="ARBA00022912"/>
    </source>
</evidence>
<evidence type="ECO:0000256" key="4">
    <source>
        <dbReference type="ARBA" id="ARBA00022801"/>
    </source>
</evidence>
<evidence type="ECO:0000256" key="2">
    <source>
        <dbReference type="ARBA" id="ARBA00013081"/>
    </source>
</evidence>
<dbReference type="GO" id="GO:0004722">
    <property type="term" value="F:protein serine/threonine phosphatase activity"/>
    <property type="evidence" value="ECO:0007669"/>
    <property type="project" value="UniProtKB-EC"/>
</dbReference>
<keyword evidence="5" id="KW-0904">Protein phosphatase</keyword>
<sequence length="2494" mass="280320">MGEPNFNQSGEITQPNLGKPENKFWINSKGEKIIAEKGKVPTLVDVFNHRYQQYEQKMKKLYEKAELAKQNPNDPEKQLTQREFLQLFKFENTKAGKREVLDKNKKIISLPLIDPNSPDPSNPLKIESQEGPAADGLIDFLKTEITPTQKDIQKVIEDLTFLDQNTEDFNKLHADKVKDPKFYKARLDFEAHAISEFRARMGLSPDKNLDWELAERILSERKELTFKVERNEPQKVEVIQAKEIPKVEKLTKSDVRKVFQESFAEYSKSMERLLKEPDPGRLTADERKRIEDYQETKKAWEDLQNNKRKEITWKDKRGIDHKTTQNIPIGGMIENLRDEIVNLQLKVNEIGSKDGKELDRLKKQIKKHEKNLSILEESSIPASRVKGSEKYTVTNPNDPQEHLNILLKNQRALKGKKVLILSEEDTAVKTAEKRSAASKRVKPAPSGQGVGLPAPITSDAARQQLEDISGKPPSTTESSEDLPPTVETGKPAPMPEVPELKTLAKKIRVSFVADDVTSEQNVAQVAQHLRAGDKPTFTGKDKWLMPLLHPVTYIKNAIQNTYLDNSFDHRETLFVMQMTQVGRKLAGLDASVSLNLKKEVVQEAKNKGKEIVKKATGWQGFKFGVRNFFASFLAPVQTAEMQQALQWFDQNGKQMIEQSKQISIASQTSLADRFSLEGKDENIISEKLGEKRYSLNTLIIDPTLQQTIQGQLKDFVKVYATTNLSDEDFIKKVNLYYHSDILKKIPPEKVKEIDGLQISQNLLRVAQEMKREPDVGRDEKKTLYQRYQDEKAWDDLELDIVVGKGRAEAVRGDIELSRSERNLLRLIQKRDYRTDPNVKAGAIYDETAINSQLGYTALYTASFLTGYGIGAAKFGRGTILKFFHFNPLITGIAATGLTAAAREGAIGSYKGKLYGLGGRTAKEYEQISRETAQGREAIAGANRRKEFESALMQQKSATELTEAINSFVNKEGELNEQDRKSLVMAIAHVKARMKLTDTSSIKEKGLLKVRMTQNLIGYTEDKRTEEFTQLTSSILQGLNRLGDSPEALDLDRAQSLMEAQLTVGSARQKVEMEVAQRLKINSAEAHELTDKYLETLNLHIGEDEKNVSMNRAANNLAKLSWKRFGTSLATTAIAAPILGLEAKLLYEGAANVFGTGVDIGQTIVTGEPAGIIKDVTTWKQDWDNVMDGEIPMKIDSTTGQVVSDLSPLEATLIKVENYFEPPILEKGHDVNIDGVTVRLPEHWEYRPVDLVGNDGVSDHDVIVDLREREVIVDLTGLTVYAKDTDGDGVQELVAYDKSGQTVTDFFESHGVNVKVGPVVTQTDIGTREMGETKESVHVVEQTETIAAFGPEGIFTNHSTEIGGGGSLGREWVSTLKDYKNPLYMWKDAEGNPVVDFTGMAGSEYKNTGVDINHPVGVDNFLGKLQERTGEAVGPGEHFGVVFSTANAHEGIAVVDGDNNGLIELKEGSADYSMKWDGAHYVKTQLDLEDLGKSLAANDEWNNLPPGRVYLENKELVNMDGLSQVNLLAPGQSGYGTIEVAKFGDNMTEDFNGVHPTLKVYSTVRGTGSLHDVVETEQVEVRDDDDAGERIPVEVEKKTTTFILEPSNKDETGEGSLDLDLRKIGKEISEGVGEWVDRNEGAIPLIPIVSRQNIEQSIGAAVAVARSATAEQPPAGGIDTEKDKKEKARWLAAQRELEQDLQKVKEDPTKKADFKDKWGVSSTDAEEDKKRTTDAYYVISHFGKDVKDKYEAEALKEESIEDQAFMQSMAQILDQNKTEMANVAQKIETENLDDSTPEGRTEIAEIVETESGKKIKKENFIHYLEIQNKIKQKAIERRAAEEKQMTEQVKKWETEPVESAESSVKPPQEDEEKKSDEVLKKEYFDRKNKALSDLADVKNNTMGIKEFEDKWGIQGQFEILSKANDDPRSFVKSIFIARELKRRFGRDQQDLVESQIVEQLPNERKNAYIKVEELFNNNQNTFNSAITKYKEEVRKRGESLTSIERELIYTKTFLEFFKDELSEQEILEHDRVSGLIMEANVKKQVEIMSELNGKIDQWEAESAESSVTPPKVDKEKLKEKIRIVNRDVFEKAGKRSKEEMTKLVDEVSKAHYEMLVQGKGKIGNTIDETEKKGYEKIVCEGFVTYIPKGAGELVVVGDLHGDFAAFEKIINKNQFVENMESDSPSKVIVFEGDYLDRGEKDVQLMEALLELKKRYPNNVVLMKADHEVRKGVVSDQTYFDKTKKQYGDETVFDELNNKIFSILPRAVFCGNGVVMAHGGPLYYDLDLRQMASLRDSGGNNVATSAFDEVMTWADPQPMTDAEIDLIQKESLKYIEELDKAIPLAQAASDKTIDFRGQKWDLDHLERIKKRIETAPKNGFWFNPRRVNVKGRKADVIDAALNNTVIYSEQGLEYFLNKVGGKVLIRGHQVTEKVNGGNPFSKNILWTIHSTGEGSPDSAYTSQDMSEELNPSYAVFDRNADVALIDPAKNIVPVWN</sequence>
<dbReference type="PANTHER" id="PTHR11668:SF300">
    <property type="entry name" value="SERINE_THREONINE-PROTEIN PHOSPHATASE"/>
    <property type="match status" value="1"/>
</dbReference>
<name>A0A1F7IBN0_9BACT</name>
<feature type="region of interest" description="Disordered" evidence="10">
    <location>
        <begin position="1"/>
        <end position="21"/>
    </location>
</feature>
<protein>
    <recommendedName>
        <fullName evidence="2">protein-serine/threonine phosphatase</fullName>
        <ecNumber evidence="2">3.1.3.16</ecNumber>
    </recommendedName>
</protein>
<keyword evidence="6" id="KW-0464">Manganese</keyword>
<dbReference type="GO" id="GO:0046872">
    <property type="term" value="F:metal ion binding"/>
    <property type="evidence" value="ECO:0007669"/>
    <property type="project" value="UniProtKB-KW"/>
</dbReference>
<dbReference type="Pfam" id="PF00149">
    <property type="entry name" value="Metallophos"/>
    <property type="match status" value="1"/>
</dbReference>
<feature type="compositionally biased region" description="Basic and acidic residues" evidence="10">
    <location>
        <begin position="1699"/>
        <end position="1717"/>
    </location>
</feature>
<dbReference type="SUPFAM" id="SSF56300">
    <property type="entry name" value="Metallo-dependent phosphatases"/>
    <property type="match status" value="1"/>
</dbReference>
<evidence type="ECO:0000313" key="12">
    <source>
        <dbReference type="EMBL" id="OGK40762.1"/>
    </source>
</evidence>
<feature type="region of interest" description="Disordered" evidence="10">
    <location>
        <begin position="428"/>
        <end position="455"/>
    </location>
</feature>
<gene>
    <name evidence="12" type="ORF">A3A74_04045</name>
</gene>
<comment type="catalytic activity">
    <reaction evidence="8">
        <text>O-phospho-L-threonyl-[protein] + H2O = L-threonyl-[protein] + phosphate</text>
        <dbReference type="Rhea" id="RHEA:47004"/>
        <dbReference type="Rhea" id="RHEA-COMP:11060"/>
        <dbReference type="Rhea" id="RHEA-COMP:11605"/>
        <dbReference type="ChEBI" id="CHEBI:15377"/>
        <dbReference type="ChEBI" id="CHEBI:30013"/>
        <dbReference type="ChEBI" id="CHEBI:43474"/>
        <dbReference type="ChEBI" id="CHEBI:61977"/>
        <dbReference type="EC" id="3.1.3.16"/>
    </reaction>
</comment>
<dbReference type="PRINTS" id="PR00114">
    <property type="entry name" value="STPHPHTASE"/>
</dbReference>
<dbReference type="InterPro" id="IPR006186">
    <property type="entry name" value="Ser/Thr-sp_prot-phosphatase"/>
</dbReference>
<feature type="compositionally biased region" description="Basic and acidic residues" evidence="10">
    <location>
        <begin position="1678"/>
        <end position="1687"/>
    </location>
</feature>
<dbReference type="Proteomes" id="UP000179270">
    <property type="component" value="Unassembled WGS sequence"/>
</dbReference>
<dbReference type="InterPro" id="IPR004843">
    <property type="entry name" value="Calcineurin-like_PHP"/>
</dbReference>
<evidence type="ECO:0000313" key="13">
    <source>
        <dbReference type="Proteomes" id="UP000179270"/>
    </source>
</evidence>